<evidence type="ECO:0000313" key="2">
    <source>
        <dbReference type="EMBL" id="MBG9355125.1"/>
    </source>
</evidence>
<dbReference type="EMBL" id="JADQUG010000061">
    <property type="protein sequence ID" value="MBG9355125.1"/>
    <property type="molecule type" value="Genomic_DNA"/>
</dbReference>
<organism evidence="2 3">
    <name type="scientific">Corynebacterium belfantii</name>
    <dbReference type="NCBI Taxonomy" id="2014537"/>
    <lineage>
        <taxon>Bacteria</taxon>
        <taxon>Bacillati</taxon>
        <taxon>Actinomycetota</taxon>
        <taxon>Actinomycetes</taxon>
        <taxon>Mycobacteriales</taxon>
        <taxon>Corynebacteriaceae</taxon>
        <taxon>Corynebacterium</taxon>
    </lineage>
</organism>
<name>A0ABS0LEZ1_9CORY</name>
<proteinExistence type="predicted"/>
<protein>
    <submittedName>
        <fullName evidence="2">Transposase</fullName>
    </submittedName>
</protein>
<accession>A0ABS0LEZ1</accession>
<dbReference type="RefSeq" id="WP_197690312.1">
    <property type="nucleotide sequence ID" value="NZ_JADQUD010000055.1"/>
</dbReference>
<dbReference type="InterPro" id="IPR025948">
    <property type="entry name" value="HTH-like_dom"/>
</dbReference>
<keyword evidence="3" id="KW-1185">Reference proteome</keyword>
<sequence length="130" mass="15275">MKPSITLYLWAIRCASPVAWSGYLEAAYYNARTRHQQPSVDKYAALRRWLVTFAGEYRRWGYRRAWVKARQAGFTCGRDVVYYLWHQEGLRVLPRKAGKQWCLPVPTPRTQPATSLGHVWALDFQFDSDY</sequence>
<evidence type="ECO:0000259" key="1">
    <source>
        <dbReference type="Pfam" id="PF13276"/>
    </source>
</evidence>
<gene>
    <name evidence="2" type="ORF">I4J41_11270</name>
</gene>
<reference evidence="2 3" key="1">
    <citation type="journal article" date="2020" name="J. Clin. Microbiol.">
        <title>Assessing the Genetic Diversity of Austrian Corynebacterium diphtheriae Clinical Isolates, 2011-2019.</title>
        <authorList>
            <person name="Schaeffer J."/>
            <person name="Huhulescu S."/>
            <person name="Stoeger A."/>
            <person name="Allerberger F."/>
            <person name="Ruppitsch W."/>
        </authorList>
    </citation>
    <scope>NUCLEOTIDE SEQUENCE [LARGE SCALE GENOMIC DNA]</scope>
    <source>
        <strain evidence="2 3">04-17</strain>
    </source>
</reference>
<comment type="caution">
    <text evidence="2">The sequence shown here is derived from an EMBL/GenBank/DDBJ whole genome shotgun (WGS) entry which is preliminary data.</text>
</comment>
<feature type="domain" description="HTH-like" evidence="1">
    <location>
        <begin position="53"/>
        <end position="96"/>
    </location>
</feature>
<dbReference type="Pfam" id="PF13276">
    <property type="entry name" value="HTH_21"/>
    <property type="match status" value="1"/>
</dbReference>
<dbReference type="Proteomes" id="UP000615580">
    <property type="component" value="Unassembled WGS sequence"/>
</dbReference>
<evidence type="ECO:0000313" key="3">
    <source>
        <dbReference type="Proteomes" id="UP000615580"/>
    </source>
</evidence>